<proteinExistence type="predicted"/>
<accession>A6DL15</accession>
<keyword evidence="2" id="KW-1185">Reference proteome</keyword>
<organism evidence="1 2">
    <name type="scientific">Lentisphaera araneosa HTCC2155</name>
    <dbReference type="NCBI Taxonomy" id="313628"/>
    <lineage>
        <taxon>Bacteria</taxon>
        <taxon>Pseudomonadati</taxon>
        <taxon>Lentisphaerota</taxon>
        <taxon>Lentisphaeria</taxon>
        <taxon>Lentisphaerales</taxon>
        <taxon>Lentisphaeraceae</taxon>
        <taxon>Lentisphaera</taxon>
    </lineage>
</organism>
<protein>
    <submittedName>
        <fullName evidence="1">Uncharacterized protein</fullName>
    </submittedName>
</protein>
<evidence type="ECO:0000313" key="2">
    <source>
        <dbReference type="Proteomes" id="UP000004947"/>
    </source>
</evidence>
<reference evidence="1 2" key="1">
    <citation type="journal article" date="2010" name="J. Bacteriol.">
        <title>Genome sequence of Lentisphaera araneosa HTCC2155T, the type species of the order Lentisphaerales in the phylum Lentisphaerae.</title>
        <authorList>
            <person name="Thrash J.C."/>
            <person name="Cho J.C."/>
            <person name="Vergin K.L."/>
            <person name="Morris R.M."/>
            <person name="Giovannoni S.J."/>
        </authorList>
    </citation>
    <scope>NUCLEOTIDE SEQUENCE [LARGE SCALE GENOMIC DNA]</scope>
    <source>
        <strain evidence="1 2">HTCC2155</strain>
    </source>
</reference>
<dbReference type="AlphaFoldDB" id="A6DL15"/>
<name>A6DL15_9BACT</name>
<gene>
    <name evidence="1" type="ORF">LNTAR_20463</name>
</gene>
<dbReference type="Proteomes" id="UP000004947">
    <property type="component" value="Unassembled WGS sequence"/>
</dbReference>
<comment type="caution">
    <text evidence="1">The sequence shown here is derived from an EMBL/GenBank/DDBJ whole genome shotgun (WGS) entry which is preliminary data.</text>
</comment>
<evidence type="ECO:0000313" key="1">
    <source>
        <dbReference type="EMBL" id="EDM27617.1"/>
    </source>
</evidence>
<sequence>MSPEEYINKECEKFLKLCKEINYEAQWNYVLEEICQLDEARDYAIKEKWPEGTPRELENSIAIQWGAVFSRMLASSYISKWSVDPQTKTPTVTIKCGPVATQVQAMLLGAKAFNDGTLFADLANELVAHLATQGAEEVSN</sequence>
<dbReference type="RefSeq" id="WP_007278577.1">
    <property type="nucleotide sequence ID" value="NZ_ABCK01000008.1"/>
</dbReference>
<dbReference type="EMBL" id="ABCK01000008">
    <property type="protein sequence ID" value="EDM27617.1"/>
    <property type="molecule type" value="Genomic_DNA"/>
</dbReference>